<feature type="region of interest" description="Disordered" evidence="1">
    <location>
        <begin position="102"/>
        <end position="124"/>
    </location>
</feature>
<evidence type="ECO:0000313" key="3">
    <source>
        <dbReference type="Proteomes" id="UP000314294"/>
    </source>
</evidence>
<dbReference type="EMBL" id="SRLO01000112">
    <property type="protein sequence ID" value="TNN74655.1"/>
    <property type="molecule type" value="Genomic_DNA"/>
</dbReference>
<name>A0A4Z2IB43_9TELE</name>
<gene>
    <name evidence="2" type="ORF">EYF80_015202</name>
</gene>
<keyword evidence="3" id="KW-1185">Reference proteome</keyword>
<protein>
    <submittedName>
        <fullName evidence="2">Uncharacterized protein</fullName>
    </submittedName>
</protein>
<sequence length="347" mass="38842">MQIFPVSITSCMEWIFVPYRFPSYSPCSKKRAFLMSHSISLRVMKEYIWLSLSSTFGFLQTATANPLSTNQNQCLPSEGWDLGYLFIYLQLVAIKFYSETSHRGPEKDKKMNYQGEGSKDSTVALSSPKGKGMLRLATCVVAPEDSEQINPKGAQPLIPPHLIREEMIIDPLGRIFSTTLPLASFSISWSTLGSLPTSWAFTSLMMSPTWSRPCWSIMPPWRILAITSSPFSTRNLAVDLEVRLLQDAEQLFHCKTPVRERVELLEDVLDQLHVVVPHSLQLGLLKRLVGLGFNGCKTGVTSGSFSQHKCQYRVALTTGLSMMPLRKMRSRSLAVVELVLSLSVSKA</sequence>
<organism evidence="2 3">
    <name type="scientific">Liparis tanakae</name>
    <name type="common">Tanaka's snailfish</name>
    <dbReference type="NCBI Taxonomy" id="230148"/>
    <lineage>
        <taxon>Eukaryota</taxon>
        <taxon>Metazoa</taxon>
        <taxon>Chordata</taxon>
        <taxon>Craniata</taxon>
        <taxon>Vertebrata</taxon>
        <taxon>Euteleostomi</taxon>
        <taxon>Actinopterygii</taxon>
        <taxon>Neopterygii</taxon>
        <taxon>Teleostei</taxon>
        <taxon>Neoteleostei</taxon>
        <taxon>Acanthomorphata</taxon>
        <taxon>Eupercaria</taxon>
        <taxon>Perciformes</taxon>
        <taxon>Cottioidei</taxon>
        <taxon>Cottales</taxon>
        <taxon>Liparidae</taxon>
        <taxon>Liparis</taxon>
    </lineage>
</organism>
<dbReference type="AlphaFoldDB" id="A0A4Z2IB43"/>
<evidence type="ECO:0000256" key="1">
    <source>
        <dbReference type="SAM" id="MobiDB-lite"/>
    </source>
</evidence>
<dbReference type="Proteomes" id="UP000314294">
    <property type="component" value="Unassembled WGS sequence"/>
</dbReference>
<reference evidence="2 3" key="1">
    <citation type="submission" date="2019-03" db="EMBL/GenBank/DDBJ databases">
        <title>First draft genome of Liparis tanakae, snailfish: a comprehensive survey of snailfish specific genes.</title>
        <authorList>
            <person name="Kim W."/>
            <person name="Song I."/>
            <person name="Jeong J.-H."/>
            <person name="Kim D."/>
            <person name="Kim S."/>
            <person name="Ryu S."/>
            <person name="Song J.Y."/>
            <person name="Lee S.K."/>
        </authorList>
    </citation>
    <scope>NUCLEOTIDE SEQUENCE [LARGE SCALE GENOMIC DNA]</scope>
    <source>
        <tissue evidence="2">Muscle</tissue>
    </source>
</reference>
<feature type="compositionally biased region" description="Basic and acidic residues" evidence="1">
    <location>
        <begin position="102"/>
        <end position="111"/>
    </location>
</feature>
<accession>A0A4Z2IB43</accession>
<proteinExistence type="predicted"/>
<evidence type="ECO:0000313" key="2">
    <source>
        <dbReference type="EMBL" id="TNN74655.1"/>
    </source>
</evidence>
<comment type="caution">
    <text evidence="2">The sequence shown here is derived from an EMBL/GenBank/DDBJ whole genome shotgun (WGS) entry which is preliminary data.</text>
</comment>